<evidence type="ECO:0000256" key="14">
    <source>
        <dbReference type="ARBA" id="ARBA00023002"/>
    </source>
</evidence>
<dbReference type="Pfam" id="PF02873">
    <property type="entry name" value="MurB_C"/>
    <property type="match status" value="1"/>
</dbReference>
<comment type="similarity">
    <text evidence="19">Belongs to the MurB family.</text>
</comment>
<keyword evidence="9 19" id="KW-0285">Flavoprotein</keyword>
<dbReference type="Gene3D" id="3.30.43.10">
    <property type="entry name" value="Uridine Diphospho-n-acetylenolpyruvylglucosamine Reductase, domain 2"/>
    <property type="match status" value="1"/>
</dbReference>
<dbReference type="InterPro" id="IPR036635">
    <property type="entry name" value="MurB_C_sf"/>
</dbReference>
<feature type="domain" description="FAD-binding PCMH-type" evidence="20">
    <location>
        <begin position="13"/>
        <end position="202"/>
    </location>
</feature>
<keyword evidence="14 19" id="KW-0560">Oxidoreductase</keyword>
<keyword evidence="22" id="KW-1185">Reference proteome</keyword>
<evidence type="ECO:0000256" key="12">
    <source>
        <dbReference type="ARBA" id="ARBA00022960"/>
    </source>
</evidence>
<name>A0ABR8ZBE7_9FLAO</name>
<dbReference type="InterPro" id="IPR003170">
    <property type="entry name" value="MurB"/>
</dbReference>
<proteinExistence type="inferred from homology"/>
<dbReference type="EC" id="1.3.1.98" evidence="5 19"/>
<evidence type="ECO:0000313" key="21">
    <source>
        <dbReference type="EMBL" id="MBD8082561.1"/>
    </source>
</evidence>
<dbReference type="SUPFAM" id="SSF56176">
    <property type="entry name" value="FAD-binding/transporter-associated domain-like"/>
    <property type="match status" value="1"/>
</dbReference>
<feature type="active site" evidence="19">
    <location>
        <position position="349"/>
    </location>
</feature>
<comment type="pathway">
    <text evidence="4 19">Cell wall biogenesis; peptidoglycan biosynthesis.</text>
</comment>
<keyword evidence="7 19" id="KW-0963">Cytoplasm</keyword>
<evidence type="ECO:0000256" key="17">
    <source>
        <dbReference type="ARBA" id="ARBA00031026"/>
    </source>
</evidence>
<gene>
    <name evidence="19 21" type="primary">murB</name>
    <name evidence="21" type="ORF">IC610_09040</name>
</gene>
<evidence type="ECO:0000256" key="19">
    <source>
        <dbReference type="HAMAP-Rule" id="MF_00037"/>
    </source>
</evidence>
<evidence type="ECO:0000256" key="11">
    <source>
        <dbReference type="ARBA" id="ARBA00022857"/>
    </source>
</evidence>
<feature type="active site" evidence="19">
    <location>
        <position position="178"/>
    </location>
</feature>
<dbReference type="EMBL" id="JACYFS010000002">
    <property type="protein sequence ID" value="MBD8082561.1"/>
    <property type="molecule type" value="Genomic_DNA"/>
</dbReference>
<reference evidence="21 22" key="1">
    <citation type="submission" date="2020-09" db="EMBL/GenBank/DDBJ databases">
        <title>Genome seq and assembly of Chryseobacterium sp.</title>
        <authorList>
            <person name="Chhetri G."/>
        </authorList>
    </citation>
    <scope>NUCLEOTIDE SEQUENCE [LARGE SCALE GENOMIC DNA]</scope>
    <source>
        <strain evidence="21 22">GCR10</strain>
    </source>
</reference>
<feature type="active site" description="Proton donor" evidence="19">
    <location>
        <position position="253"/>
    </location>
</feature>
<evidence type="ECO:0000256" key="16">
    <source>
        <dbReference type="ARBA" id="ARBA00023316"/>
    </source>
</evidence>
<accession>A0ABR8ZBE7</accession>
<dbReference type="SUPFAM" id="SSF56194">
    <property type="entry name" value="Uridine diphospho-N-Acetylenolpyruvylglucosamine reductase, MurB, C-terminal domain"/>
    <property type="match status" value="1"/>
</dbReference>
<dbReference type="InterPro" id="IPR036318">
    <property type="entry name" value="FAD-bd_PCMH-like_sf"/>
</dbReference>
<comment type="caution">
    <text evidence="21">The sequence shown here is derived from an EMBL/GenBank/DDBJ whole genome shotgun (WGS) entry which is preliminary data.</text>
</comment>
<keyword evidence="12 19" id="KW-0133">Cell shape</keyword>
<comment type="cofactor">
    <cofactor evidence="1 19">
        <name>FAD</name>
        <dbReference type="ChEBI" id="CHEBI:57692"/>
    </cofactor>
</comment>
<dbReference type="Proteomes" id="UP000637299">
    <property type="component" value="Unassembled WGS sequence"/>
</dbReference>
<evidence type="ECO:0000256" key="6">
    <source>
        <dbReference type="ARBA" id="ARBA00015188"/>
    </source>
</evidence>
<evidence type="ECO:0000313" key="22">
    <source>
        <dbReference type="Proteomes" id="UP000637299"/>
    </source>
</evidence>
<evidence type="ECO:0000259" key="20">
    <source>
        <dbReference type="PROSITE" id="PS51387"/>
    </source>
</evidence>
<evidence type="ECO:0000256" key="1">
    <source>
        <dbReference type="ARBA" id="ARBA00001974"/>
    </source>
</evidence>
<dbReference type="NCBIfam" id="TIGR00179">
    <property type="entry name" value="murB"/>
    <property type="match status" value="1"/>
</dbReference>
<evidence type="ECO:0000256" key="5">
    <source>
        <dbReference type="ARBA" id="ARBA00012518"/>
    </source>
</evidence>
<keyword evidence="15 19" id="KW-0131">Cell cycle</keyword>
<dbReference type="PROSITE" id="PS51387">
    <property type="entry name" value="FAD_PCMH"/>
    <property type="match status" value="1"/>
</dbReference>
<keyword evidence="8 19" id="KW-0132">Cell division</keyword>
<evidence type="ECO:0000256" key="18">
    <source>
        <dbReference type="ARBA" id="ARBA00048914"/>
    </source>
</evidence>
<protein>
    <recommendedName>
        <fullName evidence="6 19">UDP-N-acetylenolpyruvoylglucosamine reductase</fullName>
        <ecNumber evidence="5 19">1.3.1.98</ecNumber>
    </recommendedName>
    <alternativeName>
        <fullName evidence="17 19">UDP-N-acetylmuramate dehydrogenase</fullName>
    </alternativeName>
</protein>
<evidence type="ECO:0000256" key="2">
    <source>
        <dbReference type="ARBA" id="ARBA00003921"/>
    </source>
</evidence>
<evidence type="ECO:0000256" key="9">
    <source>
        <dbReference type="ARBA" id="ARBA00022630"/>
    </source>
</evidence>
<keyword evidence="10 19" id="KW-0274">FAD</keyword>
<dbReference type="InterPro" id="IPR006094">
    <property type="entry name" value="Oxid_FAD_bind_N"/>
</dbReference>
<dbReference type="PANTHER" id="PTHR21071">
    <property type="entry name" value="UDP-N-ACETYLENOLPYRUVOYLGLUCOSAMINE REDUCTASE"/>
    <property type="match status" value="1"/>
</dbReference>
<dbReference type="PANTHER" id="PTHR21071:SF4">
    <property type="entry name" value="UDP-N-ACETYLENOLPYRUVOYLGLUCOSAMINE REDUCTASE"/>
    <property type="match status" value="1"/>
</dbReference>
<comment type="subcellular location">
    <subcellularLocation>
        <location evidence="3 19">Cytoplasm</location>
    </subcellularLocation>
</comment>
<dbReference type="Pfam" id="PF01565">
    <property type="entry name" value="FAD_binding_4"/>
    <property type="match status" value="1"/>
</dbReference>
<comment type="function">
    <text evidence="2 19">Cell wall formation.</text>
</comment>
<dbReference type="InterPro" id="IPR016166">
    <property type="entry name" value="FAD-bd_PCMH"/>
</dbReference>
<evidence type="ECO:0000256" key="8">
    <source>
        <dbReference type="ARBA" id="ARBA00022618"/>
    </source>
</evidence>
<dbReference type="InterPro" id="IPR016169">
    <property type="entry name" value="FAD-bd_PCMH_sub2"/>
</dbReference>
<evidence type="ECO:0000256" key="4">
    <source>
        <dbReference type="ARBA" id="ARBA00004752"/>
    </source>
</evidence>
<keyword evidence="13 19" id="KW-0573">Peptidoglycan synthesis</keyword>
<dbReference type="HAMAP" id="MF_00037">
    <property type="entry name" value="MurB"/>
    <property type="match status" value="1"/>
</dbReference>
<keyword evidence="16 19" id="KW-0961">Cell wall biogenesis/degradation</keyword>
<dbReference type="RefSeq" id="WP_191736568.1">
    <property type="nucleotide sequence ID" value="NZ_JACYFS010000002.1"/>
</dbReference>
<evidence type="ECO:0000256" key="3">
    <source>
        <dbReference type="ARBA" id="ARBA00004496"/>
    </source>
</evidence>
<dbReference type="InterPro" id="IPR016167">
    <property type="entry name" value="FAD-bd_PCMH_sub1"/>
</dbReference>
<dbReference type="Gene3D" id="3.30.465.10">
    <property type="match status" value="1"/>
</dbReference>
<organism evidence="21 22">
    <name type="scientific">Chryseobacterium caseinilyticum</name>
    <dbReference type="NCBI Taxonomy" id="2771428"/>
    <lineage>
        <taxon>Bacteria</taxon>
        <taxon>Pseudomonadati</taxon>
        <taxon>Bacteroidota</taxon>
        <taxon>Flavobacteriia</taxon>
        <taxon>Flavobacteriales</taxon>
        <taxon>Weeksellaceae</taxon>
        <taxon>Chryseobacterium group</taxon>
        <taxon>Chryseobacterium</taxon>
    </lineage>
</organism>
<evidence type="ECO:0000256" key="10">
    <source>
        <dbReference type="ARBA" id="ARBA00022827"/>
    </source>
</evidence>
<dbReference type="Gene3D" id="3.90.78.10">
    <property type="entry name" value="UDP-N-acetylenolpyruvoylglucosamine reductase, C-terminal domain"/>
    <property type="match status" value="1"/>
</dbReference>
<evidence type="ECO:0000256" key="7">
    <source>
        <dbReference type="ARBA" id="ARBA00022490"/>
    </source>
</evidence>
<evidence type="ECO:0000256" key="13">
    <source>
        <dbReference type="ARBA" id="ARBA00022984"/>
    </source>
</evidence>
<keyword evidence="11 19" id="KW-0521">NADP</keyword>
<dbReference type="GO" id="GO:0008762">
    <property type="term" value="F:UDP-N-acetylmuramate dehydrogenase activity"/>
    <property type="evidence" value="ECO:0007669"/>
    <property type="project" value="UniProtKB-EC"/>
</dbReference>
<sequence length="353" mass="39261">MKENFSLKPFTTFGVEAKARYFVEVNSAEELIETLQSSNSPTLQLSSATMGHPKLVEELQPLFLGGGSNILFTRDYDGLVIKLNLKGISEEVLNENEVLVTAQSGENWHEFVLYCLSKNYGGLENLSLIPGNVGTSPMQNIGAYGTEIKDTFVSCKVLNIETRQLETFDLEKCRFGYRDSIFKKEGKGKYVILEVTFKLTTQNHAIKTEYGAITTELENLGILNPTIQDISKAVINIRQSKLPDPKELGNAGSFFKNPTIPLAQFEDLKFKFENIQGYPNGDFVKVPAGWLIEQCGWKGKQIGNVASHKLQALVIVNATGNASGKEIFDFSTLIINSVKEKFGIELEREVNIL</sequence>
<comment type="catalytic activity">
    <reaction evidence="18 19">
        <text>UDP-N-acetyl-alpha-D-muramate + NADP(+) = UDP-N-acetyl-3-O-(1-carboxyvinyl)-alpha-D-glucosamine + NADPH + H(+)</text>
        <dbReference type="Rhea" id="RHEA:12248"/>
        <dbReference type="ChEBI" id="CHEBI:15378"/>
        <dbReference type="ChEBI" id="CHEBI:57783"/>
        <dbReference type="ChEBI" id="CHEBI:58349"/>
        <dbReference type="ChEBI" id="CHEBI:68483"/>
        <dbReference type="ChEBI" id="CHEBI:70757"/>
        <dbReference type="EC" id="1.3.1.98"/>
    </reaction>
</comment>
<dbReference type="NCBIfam" id="NF000755">
    <property type="entry name" value="PRK00046.1"/>
    <property type="match status" value="1"/>
</dbReference>
<dbReference type="InterPro" id="IPR011601">
    <property type="entry name" value="MurB_C"/>
</dbReference>
<evidence type="ECO:0000256" key="15">
    <source>
        <dbReference type="ARBA" id="ARBA00023306"/>
    </source>
</evidence>